<proteinExistence type="predicted"/>
<feature type="transmembrane region" description="Helical" evidence="6">
    <location>
        <begin position="79"/>
        <end position="99"/>
    </location>
</feature>
<evidence type="ECO:0000256" key="2">
    <source>
        <dbReference type="ARBA" id="ARBA00022475"/>
    </source>
</evidence>
<protein>
    <submittedName>
        <fullName evidence="7">Cytochrome c oxidase subunit IV</fullName>
    </submittedName>
</protein>
<dbReference type="OrthoDB" id="981917at2"/>
<feature type="transmembrane region" description="Helical" evidence="6">
    <location>
        <begin position="48"/>
        <end position="67"/>
    </location>
</feature>
<evidence type="ECO:0000256" key="3">
    <source>
        <dbReference type="ARBA" id="ARBA00022692"/>
    </source>
</evidence>
<keyword evidence="5 6" id="KW-0472">Membrane</keyword>
<evidence type="ECO:0000256" key="4">
    <source>
        <dbReference type="ARBA" id="ARBA00022989"/>
    </source>
</evidence>
<feature type="transmembrane region" description="Helical" evidence="6">
    <location>
        <begin position="21"/>
        <end position="42"/>
    </location>
</feature>
<gene>
    <name evidence="7" type="ORF">SAMN05421640_1235</name>
</gene>
<dbReference type="Pfam" id="PF03626">
    <property type="entry name" value="COX4_pro"/>
    <property type="match status" value="1"/>
</dbReference>
<accession>A0A239HBK3</accession>
<reference evidence="7 8" key="1">
    <citation type="submission" date="2017-06" db="EMBL/GenBank/DDBJ databases">
        <authorList>
            <person name="Kim H.J."/>
            <person name="Triplett B.A."/>
        </authorList>
    </citation>
    <scope>NUCLEOTIDE SEQUENCE [LARGE SCALE GENOMIC DNA]</scope>
    <source>
        <strain evidence="7 8">DSM 19307</strain>
    </source>
</reference>
<keyword evidence="8" id="KW-1185">Reference proteome</keyword>
<dbReference type="AlphaFoldDB" id="A0A239HBK3"/>
<keyword evidence="4 6" id="KW-1133">Transmembrane helix</keyword>
<keyword evidence="3 6" id="KW-0812">Transmembrane</keyword>
<dbReference type="GO" id="GO:0005886">
    <property type="term" value="C:plasma membrane"/>
    <property type="evidence" value="ECO:0007669"/>
    <property type="project" value="UniProtKB-SubCell"/>
</dbReference>
<comment type="subcellular location">
    <subcellularLocation>
        <location evidence="1">Cell membrane</location>
        <topology evidence="1">Multi-pass membrane protein</topology>
    </subcellularLocation>
</comment>
<dbReference type="InterPro" id="IPR005171">
    <property type="entry name" value="Cyt_c_oxidase_su4_prok"/>
</dbReference>
<dbReference type="RefSeq" id="WP_089355983.1">
    <property type="nucleotide sequence ID" value="NZ_FZPD01000002.1"/>
</dbReference>
<evidence type="ECO:0000313" key="8">
    <source>
        <dbReference type="Proteomes" id="UP000198393"/>
    </source>
</evidence>
<dbReference type="Proteomes" id="UP000198393">
    <property type="component" value="Unassembled WGS sequence"/>
</dbReference>
<dbReference type="EMBL" id="FZPD01000002">
    <property type="protein sequence ID" value="SNS78662.1"/>
    <property type="molecule type" value="Genomic_DNA"/>
</dbReference>
<evidence type="ECO:0000256" key="6">
    <source>
        <dbReference type="SAM" id="Phobius"/>
    </source>
</evidence>
<organism evidence="7 8">
    <name type="scientific">Ekhidna lutea</name>
    <dbReference type="NCBI Taxonomy" id="447679"/>
    <lineage>
        <taxon>Bacteria</taxon>
        <taxon>Pseudomonadati</taxon>
        <taxon>Bacteroidota</taxon>
        <taxon>Cytophagia</taxon>
        <taxon>Cytophagales</taxon>
        <taxon>Reichenbachiellaceae</taxon>
        <taxon>Ekhidna</taxon>
    </lineage>
</organism>
<evidence type="ECO:0000256" key="5">
    <source>
        <dbReference type="ARBA" id="ARBA00023136"/>
    </source>
</evidence>
<keyword evidence="2" id="KW-1003">Cell membrane</keyword>
<name>A0A239HBK3_EKHLU</name>
<evidence type="ECO:0000256" key="1">
    <source>
        <dbReference type="ARBA" id="ARBA00004651"/>
    </source>
</evidence>
<sequence>MEQQTQQVEVKPVNKAKVKNFIKVMIYLAVITAVEFGIAFTVPHEHKWIRIIVFIALTIVKAYYIVAEFMHLGHEKKSLKMSIVLPMLFVVFFIFIMIYQGGAILEALT</sequence>
<evidence type="ECO:0000313" key="7">
    <source>
        <dbReference type="EMBL" id="SNS78662.1"/>
    </source>
</evidence>